<name>A0A5E4F8N4_PRUDU</name>
<dbReference type="Gramene" id="VVA24072">
    <property type="protein sequence ID" value="VVA24072"/>
    <property type="gene ID" value="Prudul26B007436"/>
</dbReference>
<accession>A0A5E4F8N4</accession>
<dbReference type="OMA" id="MCDEEIL"/>
<proteinExistence type="predicted"/>
<evidence type="ECO:0000313" key="1">
    <source>
        <dbReference type="EMBL" id="VVA24072.1"/>
    </source>
</evidence>
<organism evidence="1 2">
    <name type="scientific">Prunus dulcis</name>
    <name type="common">Almond</name>
    <name type="synonym">Amygdalus dulcis</name>
    <dbReference type="NCBI Taxonomy" id="3755"/>
    <lineage>
        <taxon>Eukaryota</taxon>
        <taxon>Viridiplantae</taxon>
        <taxon>Streptophyta</taxon>
        <taxon>Embryophyta</taxon>
        <taxon>Tracheophyta</taxon>
        <taxon>Spermatophyta</taxon>
        <taxon>Magnoliopsida</taxon>
        <taxon>eudicotyledons</taxon>
        <taxon>Gunneridae</taxon>
        <taxon>Pentapetalae</taxon>
        <taxon>rosids</taxon>
        <taxon>fabids</taxon>
        <taxon>Rosales</taxon>
        <taxon>Rosaceae</taxon>
        <taxon>Amygdaloideae</taxon>
        <taxon>Amygdaleae</taxon>
        <taxon>Prunus</taxon>
    </lineage>
</organism>
<dbReference type="InParanoid" id="A0A5E4F8N4"/>
<sequence>MELIKKKVEQDENKLRLKQMEFETKIMSMDTSGMCDEEILYCSQLRMKVLRGGEL</sequence>
<dbReference type="Proteomes" id="UP000327085">
    <property type="component" value="Chromosome 1"/>
</dbReference>
<evidence type="ECO:0000313" key="2">
    <source>
        <dbReference type="Proteomes" id="UP000327085"/>
    </source>
</evidence>
<reference evidence="2" key="1">
    <citation type="journal article" date="2020" name="Plant J.">
        <title>Transposons played a major role in the diversification between the closely related almond and peach genomes: results from the almond genome sequence.</title>
        <authorList>
            <person name="Alioto T."/>
            <person name="Alexiou K.G."/>
            <person name="Bardil A."/>
            <person name="Barteri F."/>
            <person name="Castanera R."/>
            <person name="Cruz F."/>
            <person name="Dhingra A."/>
            <person name="Duval H."/>
            <person name="Fernandez I Marti A."/>
            <person name="Frias L."/>
            <person name="Galan B."/>
            <person name="Garcia J.L."/>
            <person name="Howad W."/>
            <person name="Gomez-Garrido J."/>
            <person name="Gut M."/>
            <person name="Julca I."/>
            <person name="Morata J."/>
            <person name="Puigdomenech P."/>
            <person name="Ribeca P."/>
            <person name="Rubio Cabetas M.J."/>
            <person name="Vlasova A."/>
            <person name="Wirthensohn M."/>
            <person name="Garcia-Mas J."/>
            <person name="Gabaldon T."/>
            <person name="Casacuberta J.M."/>
            <person name="Arus P."/>
        </authorList>
    </citation>
    <scope>NUCLEOTIDE SEQUENCE [LARGE SCALE GENOMIC DNA]</scope>
    <source>
        <strain evidence="2">cv. Texas</strain>
    </source>
</reference>
<dbReference type="AlphaFoldDB" id="A0A5E4F8N4"/>
<gene>
    <name evidence="1" type="ORF">ALMOND_2B007436</name>
</gene>
<protein>
    <submittedName>
        <fullName evidence="1">Uncharacterized protein</fullName>
    </submittedName>
</protein>
<dbReference type="EMBL" id="CABIKO010000078">
    <property type="protein sequence ID" value="VVA24072.1"/>
    <property type="molecule type" value="Genomic_DNA"/>
</dbReference>